<reference evidence="1 2" key="1">
    <citation type="submission" date="2024-01" db="EMBL/GenBank/DDBJ databases">
        <title>The genome of the rayed Mediterranean limpet Patella caerulea (Linnaeus, 1758).</title>
        <authorList>
            <person name="Anh-Thu Weber A."/>
            <person name="Halstead-Nussloch G."/>
        </authorList>
    </citation>
    <scope>NUCLEOTIDE SEQUENCE [LARGE SCALE GENOMIC DNA]</scope>
    <source>
        <strain evidence="1">AATW-2023a</strain>
        <tissue evidence="1">Whole specimen</tissue>
    </source>
</reference>
<dbReference type="Proteomes" id="UP001347796">
    <property type="component" value="Unassembled WGS sequence"/>
</dbReference>
<accession>A0AAN8PPJ1</accession>
<proteinExistence type="predicted"/>
<organism evidence="1 2">
    <name type="scientific">Patella caerulea</name>
    <name type="common">Rayed Mediterranean limpet</name>
    <dbReference type="NCBI Taxonomy" id="87958"/>
    <lineage>
        <taxon>Eukaryota</taxon>
        <taxon>Metazoa</taxon>
        <taxon>Spiralia</taxon>
        <taxon>Lophotrochozoa</taxon>
        <taxon>Mollusca</taxon>
        <taxon>Gastropoda</taxon>
        <taxon>Patellogastropoda</taxon>
        <taxon>Patelloidea</taxon>
        <taxon>Patellidae</taxon>
        <taxon>Patella</taxon>
    </lineage>
</organism>
<gene>
    <name evidence="1" type="ORF">SNE40_011605</name>
</gene>
<sequence length="248" mass="27223">MYELQQNMEAIRQDTKIQLELNSQQQNQPQNIIVHQPPCPQPIAAAPIQPAIQTKYIEVDRHTHCYDQHQHCRCAPRRCQCRPCPPPKPPPTPPPPPYIPLQLPPPPPIRVQELPPAGGRGGAAGRGGGGYSWYVEEYIPPQLVEEGKEPTEAYRIERRFGPNGEPIDGGPPLNVSGIGRGKPIGMGRGGGVPMGGGGMPMGGGGAPYYRPPTQFRPRPINGYNYYNDNSIWNEPIPGVDEGVTFDHR</sequence>
<dbReference type="AlphaFoldDB" id="A0AAN8PPJ1"/>
<protein>
    <submittedName>
        <fullName evidence="1">Uncharacterized protein</fullName>
    </submittedName>
</protein>
<keyword evidence="2" id="KW-1185">Reference proteome</keyword>
<comment type="caution">
    <text evidence="1">The sequence shown here is derived from an EMBL/GenBank/DDBJ whole genome shotgun (WGS) entry which is preliminary data.</text>
</comment>
<evidence type="ECO:0000313" key="1">
    <source>
        <dbReference type="EMBL" id="KAK6179188.1"/>
    </source>
</evidence>
<dbReference type="EMBL" id="JAZGQO010000008">
    <property type="protein sequence ID" value="KAK6179188.1"/>
    <property type="molecule type" value="Genomic_DNA"/>
</dbReference>
<name>A0AAN8PPJ1_PATCE</name>
<evidence type="ECO:0000313" key="2">
    <source>
        <dbReference type="Proteomes" id="UP001347796"/>
    </source>
</evidence>